<keyword evidence="1" id="KW-0812">Transmembrane</keyword>
<protein>
    <submittedName>
        <fullName evidence="2">Uncharacterized protein</fullName>
    </submittedName>
</protein>
<feature type="transmembrane region" description="Helical" evidence="1">
    <location>
        <begin position="77"/>
        <end position="110"/>
    </location>
</feature>
<keyword evidence="3" id="KW-1185">Reference proteome</keyword>
<evidence type="ECO:0000256" key="1">
    <source>
        <dbReference type="SAM" id="Phobius"/>
    </source>
</evidence>
<keyword evidence="1" id="KW-0472">Membrane</keyword>
<name>A0A1C7LWH0_GRIFR</name>
<dbReference type="Proteomes" id="UP000092993">
    <property type="component" value="Unassembled WGS sequence"/>
</dbReference>
<organism evidence="2 3">
    <name type="scientific">Grifola frondosa</name>
    <name type="common">Maitake</name>
    <name type="synonym">Polyporus frondosus</name>
    <dbReference type="NCBI Taxonomy" id="5627"/>
    <lineage>
        <taxon>Eukaryota</taxon>
        <taxon>Fungi</taxon>
        <taxon>Dikarya</taxon>
        <taxon>Basidiomycota</taxon>
        <taxon>Agaricomycotina</taxon>
        <taxon>Agaricomycetes</taxon>
        <taxon>Polyporales</taxon>
        <taxon>Grifolaceae</taxon>
        <taxon>Grifola</taxon>
    </lineage>
</organism>
<reference evidence="2 3" key="1">
    <citation type="submission" date="2016-03" db="EMBL/GenBank/DDBJ databases">
        <title>Whole genome sequencing of Grifola frondosa 9006-11.</title>
        <authorList>
            <person name="Min B."/>
            <person name="Park H."/>
            <person name="Kim J.-G."/>
            <person name="Cho H."/>
            <person name="Oh Y.-L."/>
            <person name="Kong W.-S."/>
            <person name="Choi I.-G."/>
        </authorList>
    </citation>
    <scope>NUCLEOTIDE SEQUENCE [LARGE SCALE GENOMIC DNA]</scope>
    <source>
        <strain evidence="2 3">9006-11</strain>
    </source>
</reference>
<dbReference type="EMBL" id="LUGG01000022">
    <property type="protein sequence ID" value="OBZ68339.1"/>
    <property type="molecule type" value="Genomic_DNA"/>
</dbReference>
<accession>A0A1C7LWH0</accession>
<sequence length="150" mass="15552">MVALFTVGATSITANAPSSMLVIAPTPAAMAVDASDTVFAMVALVTTFITAVPVTAFTMVAPVGAFTVDAMTVTSDAVVMVIYVAAVPVVAIVAVTEVIATVSIMAGVIAEVGEQSLLAHPWVISHLPMSYHPLESQKNHSAKEMVMLWH</sequence>
<proteinExistence type="predicted"/>
<comment type="caution">
    <text evidence="2">The sequence shown here is derived from an EMBL/GenBank/DDBJ whole genome shotgun (WGS) entry which is preliminary data.</text>
</comment>
<evidence type="ECO:0000313" key="2">
    <source>
        <dbReference type="EMBL" id="OBZ68339.1"/>
    </source>
</evidence>
<dbReference type="AlphaFoldDB" id="A0A1C7LWH0"/>
<keyword evidence="1" id="KW-1133">Transmembrane helix</keyword>
<feature type="transmembrane region" description="Helical" evidence="1">
    <location>
        <begin position="41"/>
        <end position="65"/>
    </location>
</feature>
<gene>
    <name evidence="2" type="ORF">A0H81_11893</name>
</gene>
<evidence type="ECO:0000313" key="3">
    <source>
        <dbReference type="Proteomes" id="UP000092993"/>
    </source>
</evidence>